<evidence type="ECO:0000313" key="4">
    <source>
        <dbReference type="Proteomes" id="UP000069940"/>
    </source>
</evidence>
<feature type="chain" id="PRO_5045587424" description="30.5 kDa secreted protein" evidence="2">
    <location>
        <begin position="21"/>
        <end position="275"/>
    </location>
</feature>
<dbReference type="Proteomes" id="UP000069940">
    <property type="component" value="Unassembled WGS sequence"/>
</dbReference>
<keyword evidence="1" id="KW-0175">Coiled coil</keyword>
<dbReference type="EnsemblMetazoa" id="AALFPA23_012129.R17305">
    <property type="protein sequence ID" value="AALFPA23_012129.P17305"/>
    <property type="gene ID" value="AALFPA23_012129"/>
</dbReference>
<keyword evidence="4" id="KW-1185">Reference proteome</keyword>
<reference evidence="4" key="1">
    <citation type="journal article" date="2015" name="Proc. Natl. Acad. Sci. U.S.A.">
        <title>Genome sequence of the Asian Tiger mosquito, Aedes albopictus, reveals insights into its biology, genetics, and evolution.</title>
        <authorList>
            <person name="Chen X.G."/>
            <person name="Jiang X."/>
            <person name="Gu J."/>
            <person name="Xu M."/>
            <person name="Wu Y."/>
            <person name="Deng Y."/>
            <person name="Zhang C."/>
            <person name="Bonizzoni M."/>
            <person name="Dermauw W."/>
            <person name="Vontas J."/>
            <person name="Armbruster P."/>
            <person name="Huang X."/>
            <person name="Yang Y."/>
            <person name="Zhang H."/>
            <person name="He W."/>
            <person name="Peng H."/>
            <person name="Liu Y."/>
            <person name="Wu K."/>
            <person name="Chen J."/>
            <person name="Lirakis M."/>
            <person name="Topalis P."/>
            <person name="Van Leeuwen T."/>
            <person name="Hall A.B."/>
            <person name="Jiang X."/>
            <person name="Thorpe C."/>
            <person name="Mueller R.L."/>
            <person name="Sun C."/>
            <person name="Waterhouse R.M."/>
            <person name="Yan G."/>
            <person name="Tu Z.J."/>
            <person name="Fang X."/>
            <person name="James A.A."/>
        </authorList>
    </citation>
    <scope>NUCLEOTIDE SEQUENCE [LARGE SCALE GENOMIC DNA]</scope>
    <source>
        <strain evidence="4">Foshan</strain>
    </source>
</reference>
<feature type="signal peptide" evidence="2">
    <location>
        <begin position="1"/>
        <end position="20"/>
    </location>
</feature>
<name>A0ABM1YTW4_AEDAL</name>
<dbReference type="RefSeq" id="XP_019537268.3">
    <property type="nucleotide sequence ID" value="XM_019681723.3"/>
</dbReference>
<dbReference type="GeneID" id="109408409"/>
<evidence type="ECO:0008006" key="5">
    <source>
        <dbReference type="Google" id="ProtNLM"/>
    </source>
</evidence>
<reference evidence="3" key="2">
    <citation type="submission" date="2025-05" db="UniProtKB">
        <authorList>
            <consortium name="EnsemblMetazoa"/>
        </authorList>
    </citation>
    <scope>IDENTIFICATION</scope>
    <source>
        <strain evidence="3">Foshan</strain>
    </source>
</reference>
<sequence length="275" mass="30128">MKQFTSLTLVATIFASTTVALDWYALTQANYAAIQTGLSQLNDAASQMNQSITEQQNRIQSAMDEIDAYVQQSLFGMLYQYQNLNVSLPLIQNLVGSVYKVGGYKWYIQMLANDYKKTVTNNVMIPAQSTVQSILNAMTTFFANQYQGCAQQYAPQLVQPQLSVGRLQVCITAAIPYFKALADTTMSMFGYGKTGVTTILGFLNQCSPSSTDCVQKFLGDAPSLLNNMVMAITNLQSLPNAFIQPGVPAVKECTDLIMSDIQQTLQGLVNKTSSC</sequence>
<evidence type="ECO:0000313" key="3">
    <source>
        <dbReference type="EnsemblMetazoa" id="AALFPA23_012129.P17305"/>
    </source>
</evidence>
<proteinExistence type="predicted"/>
<evidence type="ECO:0000256" key="1">
    <source>
        <dbReference type="SAM" id="Coils"/>
    </source>
</evidence>
<keyword evidence="2" id="KW-0732">Signal</keyword>
<feature type="coiled-coil region" evidence="1">
    <location>
        <begin position="38"/>
        <end position="72"/>
    </location>
</feature>
<accession>A0ABM1YTW4</accession>
<organism evidence="3 4">
    <name type="scientific">Aedes albopictus</name>
    <name type="common">Asian tiger mosquito</name>
    <name type="synonym">Stegomyia albopicta</name>
    <dbReference type="NCBI Taxonomy" id="7160"/>
    <lineage>
        <taxon>Eukaryota</taxon>
        <taxon>Metazoa</taxon>
        <taxon>Ecdysozoa</taxon>
        <taxon>Arthropoda</taxon>
        <taxon>Hexapoda</taxon>
        <taxon>Insecta</taxon>
        <taxon>Pterygota</taxon>
        <taxon>Neoptera</taxon>
        <taxon>Endopterygota</taxon>
        <taxon>Diptera</taxon>
        <taxon>Nematocera</taxon>
        <taxon>Culicoidea</taxon>
        <taxon>Culicidae</taxon>
        <taxon>Culicinae</taxon>
        <taxon>Aedini</taxon>
        <taxon>Aedes</taxon>
        <taxon>Stegomyia</taxon>
    </lineage>
</organism>
<evidence type="ECO:0000256" key="2">
    <source>
        <dbReference type="SAM" id="SignalP"/>
    </source>
</evidence>
<protein>
    <recommendedName>
        <fullName evidence="5">30.5 kDa secreted protein</fullName>
    </recommendedName>
</protein>